<dbReference type="RefSeq" id="XP_033604802.1">
    <property type="nucleotide sequence ID" value="XM_033743360.1"/>
</dbReference>
<dbReference type="OrthoDB" id="5411518at2759"/>
<dbReference type="PANTHER" id="PTHR39290">
    <property type="entry name" value="C3H1-TYPE DOMAIN-CONTAINING PROTEIN-RELATED"/>
    <property type="match status" value="1"/>
</dbReference>
<dbReference type="AlphaFoldDB" id="A0A6A6WK47"/>
<accession>A0A6A6WK47</accession>
<protein>
    <submittedName>
        <fullName evidence="1">Uncharacterized protein</fullName>
    </submittedName>
</protein>
<gene>
    <name evidence="1" type="ORF">EJ05DRAFT_473259</name>
</gene>
<evidence type="ECO:0000313" key="1">
    <source>
        <dbReference type="EMBL" id="KAF2762351.1"/>
    </source>
</evidence>
<dbReference type="InterPro" id="IPR029063">
    <property type="entry name" value="SAM-dependent_MTases_sf"/>
</dbReference>
<keyword evidence="2" id="KW-1185">Reference proteome</keyword>
<evidence type="ECO:0000313" key="2">
    <source>
        <dbReference type="Proteomes" id="UP000799437"/>
    </source>
</evidence>
<reference evidence="1" key="1">
    <citation type="journal article" date="2020" name="Stud. Mycol.">
        <title>101 Dothideomycetes genomes: a test case for predicting lifestyles and emergence of pathogens.</title>
        <authorList>
            <person name="Haridas S."/>
            <person name="Albert R."/>
            <person name="Binder M."/>
            <person name="Bloem J."/>
            <person name="Labutti K."/>
            <person name="Salamov A."/>
            <person name="Andreopoulos B."/>
            <person name="Baker S."/>
            <person name="Barry K."/>
            <person name="Bills G."/>
            <person name="Bluhm B."/>
            <person name="Cannon C."/>
            <person name="Castanera R."/>
            <person name="Culley D."/>
            <person name="Daum C."/>
            <person name="Ezra D."/>
            <person name="Gonzalez J."/>
            <person name="Henrissat B."/>
            <person name="Kuo A."/>
            <person name="Liang C."/>
            <person name="Lipzen A."/>
            <person name="Lutzoni F."/>
            <person name="Magnuson J."/>
            <person name="Mondo S."/>
            <person name="Nolan M."/>
            <person name="Ohm R."/>
            <person name="Pangilinan J."/>
            <person name="Park H.-J."/>
            <person name="Ramirez L."/>
            <person name="Alfaro M."/>
            <person name="Sun H."/>
            <person name="Tritt A."/>
            <person name="Yoshinaga Y."/>
            <person name="Zwiers L.-H."/>
            <person name="Turgeon B."/>
            <person name="Goodwin S."/>
            <person name="Spatafora J."/>
            <person name="Crous P."/>
            <person name="Grigoriev I."/>
        </authorList>
    </citation>
    <scope>NUCLEOTIDE SEQUENCE</scope>
    <source>
        <strain evidence="1">CBS 121739</strain>
    </source>
</reference>
<organism evidence="1 2">
    <name type="scientific">Pseudovirgaria hyperparasitica</name>
    <dbReference type="NCBI Taxonomy" id="470096"/>
    <lineage>
        <taxon>Eukaryota</taxon>
        <taxon>Fungi</taxon>
        <taxon>Dikarya</taxon>
        <taxon>Ascomycota</taxon>
        <taxon>Pezizomycotina</taxon>
        <taxon>Dothideomycetes</taxon>
        <taxon>Dothideomycetes incertae sedis</taxon>
        <taxon>Acrospermales</taxon>
        <taxon>Acrospermaceae</taxon>
        <taxon>Pseudovirgaria</taxon>
    </lineage>
</organism>
<dbReference type="Proteomes" id="UP000799437">
    <property type="component" value="Unassembled WGS sequence"/>
</dbReference>
<dbReference type="SUPFAM" id="SSF53335">
    <property type="entry name" value="S-adenosyl-L-methionine-dependent methyltransferases"/>
    <property type="match status" value="1"/>
</dbReference>
<name>A0A6A6WK47_9PEZI</name>
<dbReference type="PANTHER" id="PTHR39290:SF6">
    <property type="entry name" value="S-ADENOSYL-L-METHIONINE-DEPENDENT METHYLTRANSFERASES SUPERFAMILY PROTEIN"/>
    <property type="match status" value="1"/>
</dbReference>
<dbReference type="EMBL" id="ML996566">
    <property type="protein sequence ID" value="KAF2762351.1"/>
    <property type="molecule type" value="Genomic_DNA"/>
</dbReference>
<sequence>MASTKRRITPKCEGSYRFDPDLFFEQWNDKSSPQHSGDFRNSIIRSFGLKPDDSYQYHAEIAVVTLKDAQQVVDFGEVGGLHSWYLDEKEKELPHPSPDDSKAYASLFLPTNNLVRALTGFRSNAKKGSLREQIAQHLANNLVVPIAPLAVPSKPKSAPKNPYLDLWAWSCENLEWAGPIPTNTKTEHAHHILPVLYHHFGCAVPTHAALSLIAQVAQVRTKPKPIIEVGSGTGYWTFMLRKTFPELTVLPIDNLQSKYRVRWIGDTLVQDGPTHIVTHKGGEGQVLLLVYPIVSEDFTGKMLRAFKGDAVCVAATQNGNGHSAFKGETVADWVKRERPDWEEAARVPLPSFAGKDEALFVFRKRAAVEEVA</sequence>
<proteinExistence type="predicted"/>
<dbReference type="GeneID" id="54484414"/>